<dbReference type="InterPro" id="IPR002925">
    <property type="entry name" value="Dienelactn_hydro"/>
</dbReference>
<dbReference type="InterPro" id="IPR050261">
    <property type="entry name" value="FrsA_esterase"/>
</dbReference>
<dbReference type="PANTHER" id="PTHR22946">
    <property type="entry name" value="DIENELACTONE HYDROLASE DOMAIN-CONTAINING PROTEIN-RELATED"/>
    <property type="match status" value="1"/>
</dbReference>
<evidence type="ECO:0000256" key="1">
    <source>
        <dbReference type="SAM" id="SignalP"/>
    </source>
</evidence>
<dbReference type="Gene3D" id="3.40.50.1820">
    <property type="entry name" value="alpha/beta hydrolase"/>
    <property type="match status" value="1"/>
</dbReference>
<proteinExistence type="predicted"/>
<keyword evidence="4" id="KW-1185">Reference proteome</keyword>
<evidence type="ECO:0000313" key="3">
    <source>
        <dbReference type="EMBL" id="MCJ0825870.1"/>
    </source>
</evidence>
<reference evidence="3 4" key="1">
    <citation type="submission" date="2022-03" db="EMBL/GenBank/DDBJ databases">
        <title>Luteimonas soily sp. nov., a novel bacterium isolated from the soil.</title>
        <authorList>
            <person name="Zhang X."/>
        </authorList>
    </citation>
    <scope>NUCLEOTIDE SEQUENCE [LARGE SCALE GENOMIC DNA]</scope>
    <source>
        <strain evidence="3 4">50</strain>
    </source>
</reference>
<name>A0ABT0A4G3_9GAMM</name>
<dbReference type="SUPFAM" id="SSF53474">
    <property type="entry name" value="alpha/beta-Hydrolases"/>
    <property type="match status" value="1"/>
</dbReference>
<sequence length="261" mass="27652">MRRLIAAVLLASCALPALATMQARPVEWKVGDQAFSGVLVYDDANAIKRPGLVMVPDWMGVRDSAVAKAKHIAGNDYVVLVADVYGKGVRPGNSDEAMAQVKKMYGDRAQLRARANKALDVLKAQAGNAPLDATKLGAIGYCFGGATVLELARSGADLAGVVTFHGGLDTSMPAKKGAVKASLLVLNGADDQGTAGDIAGFEKEMDDAGADWQFVNFSNTVHCFALPDANSPPGCVYHPLSTRRAERMMHGFFAERFGEHE</sequence>
<accession>A0ABT0A4G3</accession>
<feature type="domain" description="Dienelactone hydrolase" evidence="2">
    <location>
        <begin position="39"/>
        <end position="255"/>
    </location>
</feature>
<keyword evidence="3" id="KW-0378">Hydrolase</keyword>
<gene>
    <name evidence="3" type="ORF">MQC88_07850</name>
</gene>
<feature type="chain" id="PRO_5045719904" evidence="1">
    <location>
        <begin position="20"/>
        <end position="261"/>
    </location>
</feature>
<dbReference type="RefSeq" id="WP_243320806.1">
    <property type="nucleotide sequence ID" value="NZ_JALGCL010000002.1"/>
</dbReference>
<dbReference type="InterPro" id="IPR029058">
    <property type="entry name" value="AB_hydrolase_fold"/>
</dbReference>
<dbReference type="PANTHER" id="PTHR22946:SF4">
    <property type="entry name" value="ESTERASE FRSA"/>
    <property type="match status" value="1"/>
</dbReference>
<dbReference type="Proteomes" id="UP001165423">
    <property type="component" value="Unassembled WGS sequence"/>
</dbReference>
<dbReference type="EMBL" id="JALGCL010000002">
    <property type="protein sequence ID" value="MCJ0825870.1"/>
    <property type="molecule type" value="Genomic_DNA"/>
</dbReference>
<evidence type="ECO:0000313" key="4">
    <source>
        <dbReference type="Proteomes" id="UP001165423"/>
    </source>
</evidence>
<protein>
    <submittedName>
        <fullName evidence="3">Dienelactone hydrolase family protein</fullName>
    </submittedName>
</protein>
<dbReference type="Pfam" id="PF01738">
    <property type="entry name" value="DLH"/>
    <property type="match status" value="1"/>
</dbReference>
<dbReference type="GO" id="GO:0016787">
    <property type="term" value="F:hydrolase activity"/>
    <property type="evidence" value="ECO:0007669"/>
    <property type="project" value="UniProtKB-KW"/>
</dbReference>
<keyword evidence="1" id="KW-0732">Signal</keyword>
<comment type="caution">
    <text evidence="3">The sequence shown here is derived from an EMBL/GenBank/DDBJ whole genome shotgun (WGS) entry which is preliminary data.</text>
</comment>
<feature type="signal peptide" evidence="1">
    <location>
        <begin position="1"/>
        <end position="19"/>
    </location>
</feature>
<organism evidence="3 4">
    <name type="scientific">Cognatiluteimonas sedimenti</name>
    <dbReference type="NCBI Taxonomy" id="2927791"/>
    <lineage>
        <taxon>Bacteria</taxon>
        <taxon>Pseudomonadati</taxon>
        <taxon>Pseudomonadota</taxon>
        <taxon>Gammaproteobacteria</taxon>
        <taxon>Lysobacterales</taxon>
        <taxon>Lysobacteraceae</taxon>
        <taxon>Cognatiluteimonas</taxon>
    </lineage>
</organism>
<evidence type="ECO:0000259" key="2">
    <source>
        <dbReference type="Pfam" id="PF01738"/>
    </source>
</evidence>